<evidence type="ECO:0000256" key="1">
    <source>
        <dbReference type="ARBA" id="ARBA00004496"/>
    </source>
</evidence>
<evidence type="ECO:0000256" key="6">
    <source>
        <dbReference type="ARBA" id="ARBA00022777"/>
    </source>
</evidence>
<keyword evidence="5" id="KW-0598">Phosphotransferase system</keyword>
<evidence type="ECO:0000313" key="9">
    <source>
        <dbReference type="Proteomes" id="UP001165492"/>
    </source>
</evidence>
<protein>
    <submittedName>
        <fullName evidence="8">PTS glucose transporter subunit IIA</fullName>
    </submittedName>
</protein>
<evidence type="ECO:0000259" key="7">
    <source>
        <dbReference type="PROSITE" id="PS51093"/>
    </source>
</evidence>
<dbReference type="EMBL" id="JAJHJB010000004">
    <property type="protein sequence ID" value="MCC5464623.1"/>
    <property type="molecule type" value="Genomic_DNA"/>
</dbReference>
<evidence type="ECO:0000256" key="3">
    <source>
        <dbReference type="ARBA" id="ARBA00022597"/>
    </source>
</evidence>
<reference evidence="8" key="1">
    <citation type="submission" date="2021-11" db="EMBL/GenBank/DDBJ databases">
        <title>Description of a new species Pelosinus isolated from the bottom sediments of Lake Baikal.</title>
        <authorList>
            <person name="Zakharyuk A."/>
        </authorList>
    </citation>
    <scope>NUCLEOTIDE SEQUENCE</scope>
    <source>
        <strain evidence="8">Bkl1</strain>
    </source>
</reference>
<keyword evidence="3 8" id="KW-0762">Sugar transport</keyword>
<dbReference type="InterPro" id="IPR001127">
    <property type="entry name" value="PTS_EIIA_1_perm"/>
</dbReference>
<comment type="caution">
    <text evidence="8">The sequence shown here is derived from an EMBL/GenBank/DDBJ whole genome shotgun (WGS) entry which is preliminary data.</text>
</comment>
<dbReference type="SUPFAM" id="SSF51261">
    <property type="entry name" value="Duplicated hybrid motif"/>
    <property type="match status" value="1"/>
</dbReference>
<dbReference type="Pfam" id="PF00358">
    <property type="entry name" value="PTS_EIIA_1"/>
    <property type="match status" value="1"/>
</dbReference>
<keyword evidence="6" id="KW-0418">Kinase</keyword>
<organism evidence="8 9">
    <name type="scientific">Pelosinus baikalensis</name>
    <dbReference type="NCBI Taxonomy" id="2892015"/>
    <lineage>
        <taxon>Bacteria</taxon>
        <taxon>Bacillati</taxon>
        <taxon>Bacillota</taxon>
        <taxon>Negativicutes</taxon>
        <taxon>Selenomonadales</taxon>
        <taxon>Sporomusaceae</taxon>
        <taxon>Pelosinus</taxon>
    </lineage>
</organism>
<dbReference type="InterPro" id="IPR050890">
    <property type="entry name" value="PTS_EIIA_component"/>
</dbReference>
<keyword evidence="4" id="KW-0808">Transferase</keyword>
<dbReference type="PANTHER" id="PTHR45008:SF1">
    <property type="entry name" value="PTS SYSTEM GLUCOSE-SPECIFIC EIIA COMPONENT"/>
    <property type="match status" value="1"/>
</dbReference>
<dbReference type="InterPro" id="IPR011055">
    <property type="entry name" value="Dup_hybrid_motif"/>
</dbReference>
<dbReference type="Gene3D" id="2.70.70.10">
    <property type="entry name" value="Glucose Permease (Domain IIA)"/>
    <property type="match status" value="1"/>
</dbReference>
<feature type="domain" description="PTS EIIA type-1" evidence="7">
    <location>
        <begin position="37"/>
        <end position="139"/>
    </location>
</feature>
<keyword evidence="9" id="KW-1185">Reference proteome</keyword>
<dbReference type="Proteomes" id="UP001165492">
    <property type="component" value="Unassembled WGS sequence"/>
</dbReference>
<keyword evidence="2" id="KW-0813">Transport</keyword>
<dbReference type="NCBIfam" id="TIGR00830">
    <property type="entry name" value="PTBA"/>
    <property type="match status" value="1"/>
</dbReference>
<evidence type="ECO:0000256" key="5">
    <source>
        <dbReference type="ARBA" id="ARBA00022683"/>
    </source>
</evidence>
<sequence>MINAFKKLFNRGAAVAKEIQLVSPLSGSILPLNELADPAFQLLGEGIAIRPAAGEVVSPAAGEVLFISPTKHAIGICTEEGAEVLIHVGIDTVNMDGEGFVSHVKEGDKVIPGQKLLTFSLELVEKKAKSILTPVIITNPKDFSRVVLAQKEYVQLGETILFTLV</sequence>
<evidence type="ECO:0000256" key="4">
    <source>
        <dbReference type="ARBA" id="ARBA00022679"/>
    </source>
</evidence>
<comment type="subcellular location">
    <subcellularLocation>
        <location evidence="1">Cytoplasm</location>
    </subcellularLocation>
</comment>
<gene>
    <name evidence="8" type="ORF">LMF89_04490</name>
</gene>
<dbReference type="PROSITE" id="PS51093">
    <property type="entry name" value="PTS_EIIA_TYPE_1"/>
    <property type="match status" value="1"/>
</dbReference>
<evidence type="ECO:0000313" key="8">
    <source>
        <dbReference type="EMBL" id="MCC5464623.1"/>
    </source>
</evidence>
<evidence type="ECO:0000256" key="2">
    <source>
        <dbReference type="ARBA" id="ARBA00022448"/>
    </source>
</evidence>
<dbReference type="PROSITE" id="PS00371">
    <property type="entry name" value="PTS_EIIA_TYPE_1_HIS"/>
    <property type="match status" value="1"/>
</dbReference>
<dbReference type="RefSeq" id="WP_229534058.1">
    <property type="nucleotide sequence ID" value="NZ_JAJHJB010000004.1"/>
</dbReference>
<accession>A0ABS8HN32</accession>
<name>A0ABS8HN32_9FIRM</name>
<proteinExistence type="predicted"/>
<dbReference type="PANTHER" id="PTHR45008">
    <property type="entry name" value="PTS SYSTEM GLUCOSE-SPECIFIC EIIA COMPONENT"/>
    <property type="match status" value="1"/>
</dbReference>